<dbReference type="AlphaFoldDB" id="A0A2N5N9Q2"/>
<keyword evidence="2" id="KW-1185">Reference proteome</keyword>
<gene>
    <name evidence="1" type="ORF">B8V81_1305</name>
</gene>
<dbReference type="EMBL" id="NFEZ01000003">
    <property type="protein sequence ID" value="PLT47081.1"/>
    <property type="molecule type" value="Genomic_DNA"/>
</dbReference>
<protein>
    <recommendedName>
        <fullName evidence="3">Phage protein</fullName>
    </recommendedName>
</protein>
<name>A0A2N5N9Q2_9BACL</name>
<evidence type="ECO:0008006" key="3">
    <source>
        <dbReference type="Google" id="ProtNLM"/>
    </source>
</evidence>
<evidence type="ECO:0000313" key="2">
    <source>
        <dbReference type="Proteomes" id="UP000234789"/>
    </source>
</evidence>
<dbReference type="RefSeq" id="WP_101807997.1">
    <property type="nucleotide sequence ID" value="NZ_NFEZ01000003.1"/>
</dbReference>
<dbReference type="Proteomes" id="UP000234789">
    <property type="component" value="Unassembled WGS sequence"/>
</dbReference>
<organism evidence="1 2">
    <name type="scientific">Paenibacillus pasadenensis</name>
    <dbReference type="NCBI Taxonomy" id="217090"/>
    <lineage>
        <taxon>Bacteria</taxon>
        <taxon>Bacillati</taxon>
        <taxon>Bacillota</taxon>
        <taxon>Bacilli</taxon>
        <taxon>Bacillales</taxon>
        <taxon>Paenibacillaceae</taxon>
        <taxon>Paenibacillus</taxon>
    </lineage>
</organism>
<reference evidence="1 2" key="1">
    <citation type="submission" date="2017-05" db="EMBL/GenBank/DDBJ databases">
        <title>Functional genome analysis of Paenibacillus pasadenensis strain R16: insights on endophytic life style and antifungal activity.</title>
        <authorList>
            <person name="Passera A."/>
            <person name="Marcolungo L."/>
            <person name="Casati P."/>
            <person name="Brasca M."/>
            <person name="Quaglino F."/>
            <person name="Delledonne M."/>
        </authorList>
    </citation>
    <scope>NUCLEOTIDE SEQUENCE [LARGE SCALE GENOMIC DNA]</scope>
    <source>
        <strain evidence="1 2">R16</strain>
    </source>
</reference>
<sequence>MGGIAAWRLDDPDQLLRKLRELEKRAPIVLERHLLEQAEAAARSAAARMPPGSGELAKGWRVGPVKRASRVLSVEISHPAPEAARLEYGTEGEGGQRGRFMLALALAELERDWPRRLESVLETLLSGKGASR</sequence>
<dbReference type="InterPro" id="IPR010064">
    <property type="entry name" value="HK97-gp10_tail"/>
</dbReference>
<accession>A0A2N5N9Q2</accession>
<comment type="caution">
    <text evidence="1">The sequence shown here is derived from an EMBL/GenBank/DDBJ whole genome shotgun (WGS) entry which is preliminary data.</text>
</comment>
<dbReference type="Pfam" id="PF04883">
    <property type="entry name" value="HK97-gp10_like"/>
    <property type="match status" value="1"/>
</dbReference>
<evidence type="ECO:0000313" key="1">
    <source>
        <dbReference type="EMBL" id="PLT47081.1"/>
    </source>
</evidence>
<proteinExistence type="predicted"/>